<name>A0A1M6KGI3_9ACTN</name>
<dbReference type="Proteomes" id="UP000184452">
    <property type="component" value="Unassembled WGS sequence"/>
</dbReference>
<dbReference type="AlphaFoldDB" id="A0A1M6KGI3"/>
<evidence type="ECO:0000313" key="1">
    <source>
        <dbReference type="EMBL" id="SHJ58059.1"/>
    </source>
</evidence>
<dbReference type="OrthoDB" id="3429181at2"/>
<keyword evidence="2" id="KW-1185">Reference proteome</keyword>
<dbReference type="EMBL" id="FQZK01000007">
    <property type="protein sequence ID" value="SHJ58059.1"/>
    <property type="molecule type" value="Genomic_DNA"/>
</dbReference>
<accession>A0A1M6KGI3</accession>
<protein>
    <submittedName>
        <fullName evidence="1">Uncharacterized protein</fullName>
    </submittedName>
</protein>
<dbReference type="RefSeq" id="WP_073379881.1">
    <property type="nucleotide sequence ID" value="NZ_FQZK01000007.1"/>
</dbReference>
<dbReference type="STRING" id="758803.SAMN05421803_107165"/>
<evidence type="ECO:0000313" key="2">
    <source>
        <dbReference type="Proteomes" id="UP000184452"/>
    </source>
</evidence>
<reference evidence="1 2" key="1">
    <citation type="submission" date="2016-11" db="EMBL/GenBank/DDBJ databases">
        <authorList>
            <person name="Jaros S."/>
            <person name="Januszkiewicz K."/>
            <person name="Wedrychowicz H."/>
        </authorList>
    </citation>
    <scope>NUCLEOTIDE SEQUENCE [LARGE SCALE GENOMIC DNA]</scope>
    <source>
        <strain evidence="1 2">CGMCC 4.5723</strain>
    </source>
</reference>
<proteinExistence type="predicted"/>
<gene>
    <name evidence="1" type="ORF">SAMN05421803_107165</name>
</gene>
<organism evidence="1 2">
    <name type="scientific">Nocardiopsis flavescens</name>
    <dbReference type="NCBI Taxonomy" id="758803"/>
    <lineage>
        <taxon>Bacteria</taxon>
        <taxon>Bacillati</taxon>
        <taxon>Actinomycetota</taxon>
        <taxon>Actinomycetes</taxon>
        <taxon>Streptosporangiales</taxon>
        <taxon>Nocardiopsidaceae</taxon>
        <taxon>Nocardiopsis</taxon>
    </lineage>
</organism>
<sequence>MDQPSSLVACQQGHTVEYPAALDAVANAGTDLAFCIACDCPQVHMVALYSGDRPRVVASGDADLHARFESTGWPERIHTDEAGPFFYRELEPLGLAQFLKE</sequence>